<organism evidence="2 3">
    <name type="scientific">Klebsiella oxytoca</name>
    <dbReference type="NCBI Taxonomy" id="571"/>
    <lineage>
        <taxon>Bacteria</taxon>
        <taxon>Pseudomonadati</taxon>
        <taxon>Pseudomonadota</taxon>
        <taxon>Gammaproteobacteria</taxon>
        <taxon>Enterobacterales</taxon>
        <taxon>Enterobacteriaceae</taxon>
        <taxon>Klebsiella/Raoultella group</taxon>
        <taxon>Klebsiella</taxon>
    </lineage>
</organism>
<accession>A0A6B8MXD2</accession>
<proteinExistence type="predicted"/>
<gene>
    <name evidence="2" type="ORF">GJ746_20120</name>
</gene>
<name>A0A6B8MXD2_KLEOX</name>
<feature type="region of interest" description="Disordered" evidence="1">
    <location>
        <begin position="44"/>
        <end position="78"/>
    </location>
</feature>
<dbReference type="EMBL" id="CP046115">
    <property type="protein sequence ID" value="QGN39459.1"/>
    <property type="molecule type" value="Genomic_DNA"/>
</dbReference>
<evidence type="ECO:0000313" key="3">
    <source>
        <dbReference type="Proteomes" id="UP000427108"/>
    </source>
</evidence>
<sequence>MKSDAVSEGFCWLLPGNRSHAASVIPPVAAGALPGLQVRHRLRSGSPERCAASPPGSRAHRGPALPGQPQLLQVTVQL</sequence>
<reference evidence="2 3" key="1">
    <citation type="submission" date="2019-11" db="EMBL/GenBank/DDBJ databases">
        <title>Isolation and Application of One Kind of P-Hydroxybenzoic Acid Degrading Bacterium in Mitigating Cropping Obstacle of Cucumber.</title>
        <authorList>
            <person name="Wu F."/>
            <person name="An Y."/>
        </authorList>
    </citation>
    <scope>NUCLEOTIDE SEQUENCE [LARGE SCALE GENOMIC DNA]</scope>
    <source>
        <strain evidence="2 3">P620</strain>
    </source>
</reference>
<dbReference type="Proteomes" id="UP000427108">
    <property type="component" value="Chromosome"/>
</dbReference>
<protein>
    <submittedName>
        <fullName evidence="2">Uncharacterized protein</fullName>
    </submittedName>
</protein>
<evidence type="ECO:0000313" key="2">
    <source>
        <dbReference type="EMBL" id="QGN39459.1"/>
    </source>
</evidence>
<evidence type="ECO:0000256" key="1">
    <source>
        <dbReference type="SAM" id="MobiDB-lite"/>
    </source>
</evidence>
<dbReference type="AlphaFoldDB" id="A0A6B8MXD2"/>